<comment type="caution">
    <text evidence="1">The sequence shown here is derived from an EMBL/GenBank/DDBJ whole genome shotgun (WGS) entry which is preliminary data.</text>
</comment>
<proteinExistence type="predicted"/>
<protein>
    <submittedName>
        <fullName evidence="1">Uncharacterized protein</fullName>
    </submittedName>
</protein>
<evidence type="ECO:0000313" key="2">
    <source>
        <dbReference type="Proteomes" id="UP000322234"/>
    </source>
</evidence>
<accession>A0A6B0RD88</accession>
<name>A0A6B0RD88_9CETA</name>
<dbReference type="EMBL" id="VBQZ03000044">
    <property type="protein sequence ID" value="MXQ88128.1"/>
    <property type="molecule type" value="Genomic_DNA"/>
</dbReference>
<keyword evidence="2" id="KW-1185">Reference proteome</keyword>
<sequence length="68" mass="7545">MEADYSGPKELQAGPRGFLTVLDVRTEAMAREALASWEDQMQETGATLLGLRWTLRQELLIGPDPPES</sequence>
<dbReference type="AlphaFoldDB" id="A0A6B0RD88"/>
<organism evidence="1 2">
    <name type="scientific">Bos mutus</name>
    <name type="common">wild yak</name>
    <dbReference type="NCBI Taxonomy" id="72004"/>
    <lineage>
        <taxon>Eukaryota</taxon>
        <taxon>Metazoa</taxon>
        <taxon>Chordata</taxon>
        <taxon>Craniata</taxon>
        <taxon>Vertebrata</taxon>
        <taxon>Euteleostomi</taxon>
        <taxon>Mammalia</taxon>
        <taxon>Eutheria</taxon>
        <taxon>Laurasiatheria</taxon>
        <taxon>Artiodactyla</taxon>
        <taxon>Ruminantia</taxon>
        <taxon>Pecora</taxon>
        <taxon>Bovidae</taxon>
        <taxon>Bovinae</taxon>
        <taxon>Bos</taxon>
    </lineage>
</organism>
<dbReference type="Proteomes" id="UP000322234">
    <property type="component" value="Unassembled WGS sequence"/>
</dbReference>
<gene>
    <name evidence="1" type="ORF">E5288_WYG017026</name>
</gene>
<evidence type="ECO:0000313" key="1">
    <source>
        <dbReference type="EMBL" id="MXQ88128.1"/>
    </source>
</evidence>
<reference evidence="1" key="1">
    <citation type="submission" date="2019-10" db="EMBL/GenBank/DDBJ databases">
        <title>The sequence and de novo assembly of the wild yak genome.</title>
        <authorList>
            <person name="Liu Y."/>
        </authorList>
    </citation>
    <scope>NUCLEOTIDE SEQUENCE [LARGE SCALE GENOMIC DNA]</scope>
    <source>
        <strain evidence="1">WY2019</strain>
    </source>
</reference>